<dbReference type="GO" id="GO:0006526">
    <property type="term" value="P:L-arginine biosynthetic process"/>
    <property type="evidence" value="ECO:0007669"/>
    <property type="project" value="TreeGrafter"/>
</dbReference>
<dbReference type="EC" id="3.5.1.16" evidence="4"/>
<dbReference type="Pfam" id="PF07687">
    <property type="entry name" value="M20_dimer"/>
    <property type="match status" value="1"/>
</dbReference>
<dbReference type="Pfam" id="PF01546">
    <property type="entry name" value="Peptidase_M20"/>
    <property type="match status" value="1"/>
</dbReference>
<dbReference type="GO" id="GO:0046872">
    <property type="term" value="F:metal ion binding"/>
    <property type="evidence" value="ECO:0007669"/>
    <property type="project" value="UniProtKB-KW"/>
</dbReference>
<dbReference type="SUPFAM" id="SSF55031">
    <property type="entry name" value="Bacterial exopeptidase dimerisation domain"/>
    <property type="match status" value="1"/>
</dbReference>
<dbReference type="CDD" id="cd03894">
    <property type="entry name" value="M20_ArgE"/>
    <property type="match status" value="1"/>
</dbReference>
<dbReference type="Gene3D" id="3.40.630.10">
    <property type="entry name" value="Zn peptidases"/>
    <property type="match status" value="1"/>
</dbReference>
<dbReference type="RefSeq" id="WP_109275834.1">
    <property type="nucleotide sequence ID" value="NZ_QFKX01000003.1"/>
</dbReference>
<keyword evidence="2 4" id="KW-0378">Hydrolase</keyword>
<dbReference type="Proteomes" id="UP000245590">
    <property type="component" value="Unassembled WGS sequence"/>
</dbReference>
<evidence type="ECO:0000313" key="5">
    <source>
        <dbReference type="Proteomes" id="UP000245590"/>
    </source>
</evidence>
<gene>
    <name evidence="4" type="ORF">DEO23_09755</name>
</gene>
<evidence type="ECO:0000256" key="1">
    <source>
        <dbReference type="ARBA" id="ARBA00022723"/>
    </source>
</evidence>
<evidence type="ECO:0000313" key="4">
    <source>
        <dbReference type="EMBL" id="PWH06087.1"/>
    </source>
</evidence>
<accession>A0A2U2RJN8</accession>
<keyword evidence="5" id="KW-1185">Reference proteome</keyword>
<dbReference type="SUPFAM" id="SSF53187">
    <property type="entry name" value="Zn-dependent exopeptidases"/>
    <property type="match status" value="1"/>
</dbReference>
<comment type="caution">
    <text evidence="4">The sequence shown here is derived from an EMBL/GenBank/DDBJ whole genome shotgun (WGS) entry which is preliminary data.</text>
</comment>
<dbReference type="PANTHER" id="PTHR43808:SF31">
    <property type="entry name" value="N-ACETYL-L-CITRULLINE DEACETYLASE"/>
    <property type="match status" value="1"/>
</dbReference>
<dbReference type="Gene3D" id="3.30.70.360">
    <property type="match status" value="1"/>
</dbReference>
<dbReference type="InterPro" id="IPR002933">
    <property type="entry name" value="Peptidase_M20"/>
</dbReference>
<protein>
    <submittedName>
        <fullName evidence="4">Acetylornithine deacetylase</fullName>
        <ecNumber evidence="4">3.5.1.16</ecNumber>
    </submittedName>
</protein>
<evidence type="ECO:0000256" key="2">
    <source>
        <dbReference type="ARBA" id="ARBA00022801"/>
    </source>
</evidence>
<dbReference type="GO" id="GO:0008777">
    <property type="term" value="F:acetylornithine deacetylase activity"/>
    <property type="evidence" value="ECO:0007669"/>
    <property type="project" value="UniProtKB-EC"/>
</dbReference>
<dbReference type="OrthoDB" id="7055905at2"/>
<reference evidence="4 5" key="1">
    <citation type="submission" date="2018-05" db="EMBL/GenBank/DDBJ databases">
        <title>Brachybacterium sp. M1HQ-2T, whole genome shotgun sequence.</title>
        <authorList>
            <person name="Tuo L."/>
        </authorList>
    </citation>
    <scope>NUCLEOTIDE SEQUENCE [LARGE SCALE GENOMIC DNA]</scope>
    <source>
        <strain evidence="4 5">M1HQ-2</strain>
    </source>
</reference>
<proteinExistence type="predicted"/>
<organism evidence="4 5">
    <name type="scientific">Brachybacterium endophyticum</name>
    <dbReference type="NCBI Taxonomy" id="2182385"/>
    <lineage>
        <taxon>Bacteria</taxon>
        <taxon>Bacillati</taxon>
        <taxon>Actinomycetota</taxon>
        <taxon>Actinomycetes</taxon>
        <taxon>Micrococcales</taxon>
        <taxon>Dermabacteraceae</taxon>
        <taxon>Brachybacterium</taxon>
    </lineage>
</organism>
<dbReference type="InterPro" id="IPR011650">
    <property type="entry name" value="Peptidase_M20_dimer"/>
</dbReference>
<dbReference type="PANTHER" id="PTHR43808">
    <property type="entry name" value="ACETYLORNITHINE DEACETYLASE"/>
    <property type="match status" value="1"/>
</dbReference>
<evidence type="ECO:0000259" key="3">
    <source>
        <dbReference type="Pfam" id="PF07687"/>
    </source>
</evidence>
<dbReference type="InterPro" id="IPR036264">
    <property type="entry name" value="Bact_exopeptidase_dim_dom"/>
</dbReference>
<feature type="domain" description="Peptidase M20 dimerisation" evidence="3">
    <location>
        <begin position="205"/>
        <end position="315"/>
    </location>
</feature>
<name>A0A2U2RJN8_9MICO</name>
<dbReference type="InterPro" id="IPR050072">
    <property type="entry name" value="Peptidase_M20A"/>
</dbReference>
<keyword evidence="1" id="KW-0479">Metal-binding</keyword>
<sequence>MTATPSPAPLPTTPREFVEAMIALDTTSDTGNLPAIELMEQALSAAGAEVHVLPRGDGRNANLVATFPANAEDDATSADGTSPDAELFVDPADPERRGVLLAGHADCVPVTGQEWASDPFTPTERDGRLYGRGSADMKSFLAIAAALAPEIAAARRTVPVHIAATWEEETTCNGARALVGQLEELGIRPAVAFVGEPTSMRAVPAHKSMNVLHADFHGVAAHSSLLPHGLNAIRYAAPFVDWFHREIVDDLRENGPHDPAFPVAWTTGGVNRFDGGIATNTVPQDVHLKLEFRALPQVDVAPIVARVQDEIDRIDARMKADAPSEPADPSAAGRVGAELDVVSLLYGLDGSADGPAARAAVALGAERTEDKVTYGTEAGIYEHAGMAAVVVGPGDIAQAHGPDEFVEIAQLERCEQFVRRLVGAVDAASGAGAAPGSDPTGAR</sequence>
<dbReference type="EMBL" id="QFKX01000003">
    <property type="protein sequence ID" value="PWH06087.1"/>
    <property type="molecule type" value="Genomic_DNA"/>
</dbReference>
<dbReference type="AlphaFoldDB" id="A0A2U2RJN8"/>